<keyword evidence="1" id="KW-0472">Membrane</keyword>
<accession>A0A9J6DIZ3</accession>
<gene>
    <name evidence="2" type="ORF">HPB51_023046</name>
</gene>
<reference evidence="2" key="1">
    <citation type="journal article" date="2020" name="Cell">
        <title>Large-Scale Comparative Analyses of Tick Genomes Elucidate Their Genetic Diversity and Vector Capacities.</title>
        <authorList>
            <consortium name="Tick Genome and Microbiome Consortium (TIGMIC)"/>
            <person name="Jia N."/>
            <person name="Wang J."/>
            <person name="Shi W."/>
            <person name="Du L."/>
            <person name="Sun Y."/>
            <person name="Zhan W."/>
            <person name="Jiang J.F."/>
            <person name="Wang Q."/>
            <person name="Zhang B."/>
            <person name="Ji P."/>
            <person name="Bell-Sakyi L."/>
            <person name="Cui X.M."/>
            <person name="Yuan T.T."/>
            <person name="Jiang B.G."/>
            <person name="Yang W.F."/>
            <person name="Lam T.T."/>
            <person name="Chang Q.C."/>
            <person name="Ding S.J."/>
            <person name="Wang X.J."/>
            <person name="Zhu J.G."/>
            <person name="Ruan X.D."/>
            <person name="Zhao L."/>
            <person name="Wei J.T."/>
            <person name="Ye R.Z."/>
            <person name="Que T.C."/>
            <person name="Du C.H."/>
            <person name="Zhou Y.H."/>
            <person name="Cheng J.X."/>
            <person name="Dai P.F."/>
            <person name="Guo W.B."/>
            <person name="Han X.H."/>
            <person name="Huang E.J."/>
            <person name="Li L.F."/>
            <person name="Wei W."/>
            <person name="Gao Y.C."/>
            <person name="Liu J.Z."/>
            <person name="Shao H.Z."/>
            <person name="Wang X."/>
            <person name="Wang C.C."/>
            <person name="Yang T.C."/>
            <person name="Huo Q.B."/>
            <person name="Li W."/>
            <person name="Chen H.Y."/>
            <person name="Chen S.E."/>
            <person name="Zhou L.G."/>
            <person name="Ni X.B."/>
            <person name="Tian J.H."/>
            <person name="Sheng Y."/>
            <person name="Liu T."/>
            <person name="Pan Y.S."/>
            <person name="Xia L.Y."/>
            <person name="Li J."/>
            <person name="Zhao F."/>
            <person name="Cao W.C."/>
        </authorList>
    </citation>
    <scope>NUCLEOTIDE SEQUENCE</scope>
    <source>
        <strain evidence="2">Rmic-2018</strain>
    </source>
</reference>
<name>A0A9J6DIZ3_RHIMP</name>
<keyword evidence="3" id="KW-1185">Reference proteome</keyword>
<evidence type="ECO:0000313" key="3">
    <source>
        <dbReference type="Proteomes" id="UP000821866"/>
    </source>
</evidence>
<reference evidence="2" key="2">
    <citation type="submission" date="2021-09" db="EMBL/GenBank/DDBJ databases">
        <authorList>
            <person name="Jia N."/>
            <person name="Wang J."/>
            <person name="Shi W."/>
            <person name="Du L."/>
            <person name="Sun Y."/>
            <person name="Zhan W."/>
            <person name="Jiang J."/>
            <person name="Wang Q."/>
            <person name="Zhang B."/>
            <person name="Ji P."/>
            <person name="Sakyi L.B."/>
            <person name="Cui X."/>
            <person name="Yuan T."/>
            <person name="Jiang B."/>
            <person name="Yang W."/>
            <person name="Lam T.T.-Y."/>
            <person name="Chang Q."/>
            <person name="Ding S."/>
            <person name="Wang X."/>
            <person name="Zhu J."/>
            <person name="Ruan X."/>
            <person name="Zhao L."/>
            <person name="Wei J."/>
            <person name="Que T."/>
            <person name="Du C."/>
            <person name="Cheng J."/>
            <person name="Dai P."/>
            <person name="Han X."/>
            <person name="Huang E."/>
            <person name="Gao Y."/>
            <person name="Liu J."/>
            <person name="Shao H."/>
            <person name="Ye R."/>
            <person name="Li L."/>
            <person name="Wei W."/>
            <person name="Wang X."/>
            <person name="Wang C."/>
            <person name="Huo Q."/>
            <person name="Li W."/>
            <person name="Guo W."/>
            <person name="Chen H."/>
            <person name="Chen S."/>
            <person name="Zhou L."/>
            <person name="Zhou L."/>
            <person name="Ni X."/>
            <person name="Tian J."/>
            <person name="Zhou Y."/>
            <person name="Sheng Y."/>
            <person name="Liu T."/>
            <person name="Pan Y."/>
            <person name="Xia L."/>
            <person name="Li J."/>
            <person name="Zhao F."/>
            <person name="Cao W."/>
        </authorList>
    </citation>
    <scope>NUCLEOTIDE SEQUENCE</scope>
    <source>
        <strain evidence="2">Rmic-2018</strain>
        <tissue evidence="2">Larvae</tissue>
    </source>
</reference>
<keyword evidence="1" id="KW-0812">Transmembrane</keyword>
<dbReference type="AlphaFoldDB" id="A0A9J6DIZ3"/>
<proteinExistence type="predicted"/>
<comment type="caution">
    <text evidence="2">The sequence shown here is derived from an EMBL/GenBank/DDBJ whole genome shotgun (WGS) entry which is preliminary data.</text>
</comment>
<evidence type="ECO:0000256" key="1">
    <source>
        <dbReference type="SAM" id="Phobius"/>
    </source>
</evidence>
<dbReference type="Proteomes" id="UP000821866">
    <property type="component" value="Chromosome 7"/>
</dbReference>
<organism evidence="2 3">
    <name type="scientific">Rhipicephalus microplus</name>
    <name type="common">Cattle tick</name>
    <name type="synonym">Boophilus microplus</name>
    <dbReference type="NCBI Taxonomy" id="6941"/>
    <lineage>
        <taxon>Eukaryota</taxon>
        <taxon>Metazoa</taxon>
        <taxon>Ecdysozoa</taxon>
        <taxon>Arthropoda</taxon>
        <taxon>Chelicerata</taxon>
        <taxon>Arachnida</taxon>
        <taxon>Acari</taxon>
        <taxon>Parasitiformes</taxon>
        <taxon>Ixodida</taxon>
        <taxon>Ixodoidea</taxon>
        <taxon>Ixodidae</taxon>
        <taxon>Rhipicephalinae</taxon>
        <taxon>Rhipicephalus</taxon>
        <taxon>Boophilus</taxon>
    </lineage>
</organism>
<feature type="transmembrane region" description="Helical" evidence="1">
    <location>
        <begin position="187"/>
        <end position="206"/>
    </location>
</feature>
<dbReference type="EMBL" id="JABSTU010000009">
    <property type="protein sequence ID" value="KAH8022196.1"/>
    <property type="molecule type" value="Genomic_DNA"/>
</dbReference>
<keyword evidence="1" id="KW-1133">Transmembrane helix</keyword>
<protein>
    <submittedName>
        <fullName evidence="2">Uncharacterized protein</fullName>
    </submittedName>
</protein>
<sequence length="238" mass="27675">MRLAFQPDEQQTSRLDSLRARLDGLIEVGSWECEDVLEHDYRMADTVDCIIYYVTGYLCRNIGKKTVCATCRDGLIKQTGFCGIPEADLVNCKTRGKLIHLNLNIYYLLKATEKEFAKQPSDNCVYNKTLDHVLLTYLFMFSCSLHKADVMAKVLHYYICMRMRQHCKQQRQKEAKKSQEMRKRSKLVRVALCFTVTFLLLPESLLQLLGLVRFQTTLSCLAAWLGYVHLESRHCHIY</sequence>
<evidence type="ECO:0000313" key="2">
    <source>
        <dbReference type="EMBL" id="KAH8022196.1"/>
    </source>
</evidence>